<dbReference type="SUPFAM" id="SSF48179">
    <property type="entry name" value="6-phosphogluconate dehydrogenase C-terminal domain-like"/>
    <property type="match status" value="1"/>
</dbReference>
<protein>
    <submittedName>
        <fullName evidence="6">NAD(P)-dependent oxidoreductase</fullName>
    </submittedName>
</protein>
<proteinExistence type="predicted"/>
<evidence type="ECO:0000256" key="1">
    <source>
        <dbReference type="ARBA" id="ARBA00023002"/>
    </source>
</evidence>
<dbReference type="InterPro" id="IPR013328">
    <property type="entry name" value="6PGD_dom2"/>
</dbReference>
<dbReference type="InterPro" id="IPR015815">
    <property type="entry name" value="HIBADH-related"/>
</dbReference>
<sequence length="276" mass="30207">MEQPTISVLGLGIIGSIWAGHYSEAGVLAATWNRTPKPDFSQWVDSASAAAEAGEIVQLCLYDPDSVEEVLESILPVLDASKIVFQSSTIDPISAEKFAEKVRSTGARYVEAPFTGSKPAAEEKQTVYFQGGSDADLDFIEPILSLVSRKRFRFDTPTQAATIKLAMNHQISAITESLCEGIAWSRKAGLSDGQFFDVLRENVAWSGLAGLKEEKIREMDFSPQFSVRNMEKDMRLATNSAPLDLPSLALVRERLKAALEAGYGDDDFISLLRILP</sequence>
<evidence type="ECO:0000259" key="5">
    <source>
        <dbReference type="Pfam" id="PF14833"/>
    </source>
</evidence>
<dbReference type="PIRSF" id="PIRSF000103">
    <property type="entry name" value="HIBADH"/>
    <property type="match status" value="1"/>
</dbReference>
<feature type="active site" evidence="3">
    <location>
        <position position="164"/>
    </location>
</feature>
<gene>
    <name evidence="6" type="ORF">H5P30_07855</name>
</gene>
<evidence type="ECO:0000313" key="6">
    <source>
        <dbReference type="EMBL" id="MBC2601690.1"/>
    </source>
</evidence>
<dbReference type="Gene3D" id="3.40.50.720">
    <property type="entry name" value="NAD(P)-binding Rossmann-like Domain"/>
    <property type="match status" value="1"/>
</dbReference>
<evidence type="ECO:0000313" key="7">
    <source>
        <dbReference type="Proteomes" id="UP000525652"/>
    </source>
</evidence>
<feature type="domain" description="3-hydroxyisobutyrate dehydrogenase-like NAD-binding" evidence="5">
    <location>
        <begin position="160"/>
        <end position="274"/>
    </location>
</feature>
<organism evidence="6 7">
    <name type="scientific">Puniceicoccus vermicola</name>
    <dbReference type="NCBI Taxonomy" id="388746"/>
    <lineage>
        <taxon>Bacteria</taxon>
        <taxon>Pseudomonadati</taxon>
        <taxon>Verrucomicrobiota</taxon>
        <taxon>Opitutia</taxon>
        <taxon>Puniceicoccales</taxon>
        <taxon>Puniceicoccaceae</taxon>
        <taxon>Puniceicoccus</taxon>
    </lineage>
</organism>
<evidence type="ECO:0000256" key="2">
    <source>
        <dbReference type="ARBA" id="ARBA00023027"/>
    </source>
</evidence>
<feature type="domain" description="6-phosphogluconate dehydrogenase NADP-binding" evidence="4">
    <location>
        <begin position="5"/>
        <end position="150"/>
    </location>
</feature>
<evidence type="ECO:0000259" key="4">
    <source>
        <dbReference type="Pfam" id="PF03446"/>
    </source>
</evidence>
<dbReference type="Pfam" id="PF03446">
    <property type="entry name" value="NAD_binding_2"/>
    <property type="match status" value="1"/>
</dbReference>
<dbReference type="GO" id="GO:0016491">
    <property type="term" value="F:oxidoreductase activity"/>
    <property type="evidence" value="ECO:0007669"/>
    <property type="project" value="UniProtKB-KW"/>
</dbReference>
<keyword evidence="2" id="KW-0520">NAD</keyword>
<evidence type="ECO:0000256" key="3">
    <source>
        <dbReference type="PIRSR" id="PIRSR000103-1"/>
    </source>
</evidence>
<reference evidence="6 7" key="1">
    <citation type="submission" date="2020-07" db="EMBL/GenBank/DDBJ databases">
        <authorList>
            <person name="Feng X."/>
        </authorList>
    </citation>
    <scope>NUCLEOTIDE SEQUENCE [LARGE SCALE GENOMIC DNA]</scope>
    <source>
        <strain evidence="6 7">JCM14086</strain>
    </source>
</reference>
<dbReference type="GO" id="GO:0051287">
    <property type="term" value="F:NAD binding"/>
    <property type="evidence" value="ECO:0007669"/>
    <property type="project" value="InterPro"/>
</dbReference>
<dbReference type="Pfam" id="PF14833">
    <property type="entry name" value="NAD_binding_11"/>
    <property type="match status" value="1"/>
</dbReference>
<dbReference type="Gene3D" id="1.10.1040.10">
    <property type="entry name" value="N-(1-d-carboxylethyl)-l-norvaline Dehydrogenase, domain 2"/>
    <property type="match status" value="1"/>
</dbReference>
<dbReference type="RefSeq" id="WP_185692408.1">
    <property type="nucleotide sequence ID" value="NZ_JACHVA010000069.1"/>
</dbReference>
<dbReference type="InterPro" id="IPR008927">
    <property type="entry name" value="6-PGluconate_DH-like_C_sf"/>
</dbReference>
<dbReference type="EMBL" id="JACHVA010000069">
    <property type="protein sequence ID" value="MBC2601690.1"/>
    <property type="molecule type" value="Genomic_DNA"/>
</dbReference>
<dbReference type="PANTHER" id="PTHR43580:SF2">
    <property type="entry name" value="CYTOKINE-LIKE NUCLEAR FACTOR N-PAC"/>
    <property type="match status" value="1"/>
</dbReference>
<dbReference type="InterPro" id="IPR036291">
    <property type="entry name" value="NAD(P)-bd_dom_sf"/>
</dbReference>
<dbReference type="GO" id="GO:0050661">
    <property type="term" value="F:NADP binding"/>
    <property type="evidence" value="ECO:0007669"/>
    <property type="project" value="InterPro"/>
</dbReference>
<accession>A0A7X1AX88</accession>
<name>A0A7X1AX88_9BACT</name>
<keyword evidence="7" id="KW-1185">Reference proteome</keyword>
<dbReference type="InterPro" id="IPR051265">
    <property type="entry name" value="HIBADH-related_NP60_sf"/>
</dbReference>
<dbReference type="SUPFAM" id="SSF51735">
    <property type="entry name" value="NAD(P)-binding Rossmann-fold domains"/>
    <property type="match status" value="1"/>
</dbReference>
<dbReference type="PANTHER" id="PTHR43580">
    <property type="entry name" value="OXIDOREDUCTASE GLYR1-RELATED"/>
    <property type="match status" value="1"/>
</dbReference>
<dbReference type="AlphaFoldDB" id="A0A7X1AX88"/>
<dbReference type="InterPro" id="IPR006115">
    <property type="entry name" value="6PGDH_NADP-bd"/>
</dbReference>
<comment type="caution">
    <text evidence="6">The sequence shown here is derived from an EMBL/GenBank/DDBJ whole genome shotgun (WGS) entry which is preliminary data.</text>
</comment>
<keyword evidence="1" id="KW-0560">Oxidoreductase</keyword>
<dbReference type="InterPro" id="IPR029154">
    <property type="entry name" value="HIBADH-like_NADP-bd"/>
</dbReference>
<dbReference type="Proteomes" id="UP000525652">
    <property type="component" value="Unassembled WGS sequence"/>
</dbReference>